<evidence type="ECO:0000259" key="10">
    <source>
        <dbReference type="Pfam" id="PF02852"/>
    </source>
</evidence>
<evidence type="ECO:0000256" key="9">
    <source>
        <dbReference type="RuleBase" id="RU003691"/>
    </source>
</evidence>
<feature type="domain" description="Pyridine nucleotide-disulphide oxidoreductase dimerisation" evidence="10">
    <location>
        <begin position="350"/>
        <end position="458"/>
    </location>
</feature>
<dbReference type="PRINTS" id="PR00411">
    <property type="entry name" value="PNDRDTASEI"/>
</dbReference>
<dbReference type="InterPro" id="IPR036188">
    <property type="entry name" value="FAD/NAD-bd_sf"/>
</dbReference>
<evidence type="ECO:0000256" key="5">
    <source>
        <dbReference type="ARBA" id="ARBA00023002"/>
    </source>
</evidence>
<name>A0ABY8J1Z5_9BACI</name>
<evidence type="ECO:0000256" key="7">
    <source>
        <dbReference type="ARBA" id="ARBA00023157"/>
    </source>
</evidence>
<dbReference type="PANTHER" id="PTHR22912:SF151">
    <property type="entry name" value="DIHYDROLIPOYL DEHYDROGENASE, MITOCHONDRIAL"/>
    <property type="match status" value="1"/>
</dbReference>
<evidence type="ECO:0000256" key="6">
    <source>
        <dbReference type="ARBA" id="ARBA00023027"/>
    </source>
</evidence>
<dbReference type="PRINTS" id="PR00368">
    <property type="entry name" value="FADPNR"/>
</dbReference>
<evidence type="ECO:0000313" key="13">
    <source>
        <dbReference type="Proteomes" id="UP001221597"/>
    </source>
</evidence>
<dbReference type="Gene3D" id="3.30.390.30">
    <property type="match status" value="1"/>
</dbReference>
<keyword evidence="8 9" id="KW-0676">Redox-active center</keyword>
<evidence type="ECO:0000259" key="11">
    <source>
        <dbReference type="Pfam" id="PF07992"/>
    </source>
</evidence>
<keyword evidence="3 9" id="KW-0285">Flavoprotein</keyword>
<dbReference type="InterPro" id="IPR016156">
    <property type="entry name" value="FAD/NAD-linked_Rdtase_dimer_sf"/>
</dbReference>
<dbReference type="Pfam" id="PF07992">
    <property type="entry name" value="Pyr_redox_2"/>
    <property type="match status" value="1"/>
</dbReference>
<keyword evidence="4 9" id="KW-0274">FAD</keyword>
<evidence type="ECO:0000256" key="2">
    <source>
        <dbReference type="ARBA" id="ARBA00007532"/>
    </source>
</evidence>
<gene>
    <name evidence="12" type="ORF">P9989_03250</name>
</gene>
<keyword evidence="7" id="KW-1015">Disulfide bond</keyword>
<comment type="similarity">
    <text evidence="2 9">Belongs to the class-I pyridine nucleotide-disulfide oxidoreductase family.</text>
</comment>
<dbReference type="Gene3D" id="3.50.50.60">
    <property type="entry name" value="FAD/NAD(P)-binding domain"/>
    <property type="match status" value="2"/>
</dbReference>
<dbReference type="RefSeq" id="WP_283077394.1">
    <property type="nucleotide sequence ID" value="NZ_CP121671.1"/>
</dbReference>
<comment type="cofactor">
    <cofactor evidence="1">
        <name>FAD</name>
        <dbReference type="ChEBI" id="CHEBI:57692"/>
    </cofactor>
</comment>
<dbReference type="Pfam" id="PF02852">
    <property type="entry name" value="Pyr_redox_dim"/>
    <property type="match status" value="1"/>
</dbReference>
<keyword evidence="6" id="KW-0520">NAD</keyword>
<evidence type="ECO:0000256" key="8">
    <source>
        <dbReference type="ARBA" id="ARBA00023284"/>
    </source>
</evidence>
<dbReference type="InterPro" id="IPR050151">
    <property type="entry name" value="Class-I_Pyr_Nuc-Dis_Oxidored"/>
</dbReference>
<evidence type="ECO:0000256" key="4">
    <source>
        <dbReference type="ARBA" id="ARBA00022827"/>
    </source>
</evidence>
<organism evidence="12 13">
    <name type="scientific">Halobacillus naozhouensis</name>
    <dbReference type="NCBI Taxonomy" id="554880"/>
    <lineage>
        <taxon>Bacteria</taxon>
        <taxon>Bacillati</taxon>
        <taxon>Bacillota</taxon>
        <taxon>Bacilli</taxon>
        <taxon>Bacillales</taxon>
        <taxon>Bacillaceae</taxon>
        <taxon>Halobacillus</taxon>
    </lineage>
</organism>
<evidence type="ECO:0000256" key="1">
    <source>
        <dbReference type="ARBA" id="ARBA00001974"/>
    </source>
</evidence>
<sequence>MVVGEFVTHKQVIVIGGGPGGYHAAIRAAQLGLEVLLVEKEKIGGVCLNEGCIPSKLFAHAARQIRKMSGLDELGIRLGGSIDFDLSLLQQRKEQVIERLSQGVIALLEKYSVEVVQGKASFISAERIGVERGEAFDLYESEHVIISTGSGYTYPAEMQPDHQLIFDANSIYQVEELPKHLLVYGSDYLSLEVASTFSAFGTDVTIIMDEGKTAFPYDSAINRELFRQLKKAKIKCVKQAEVHGVTASSEGVKVDLEVKGEFKSVQGSHLYVAAEPSPNIEELQIQTAGIDQLENGLIATNEAMETSVNGIYAIGDVTSYQSLAVTAIRQGKVAAENCAGKSSVVDTSIIPHVIHFLQPVATTGLSEEMAKELGYEIKTGQFSMRGSGYAEILNEKNGFVKTVSEQESGRLLGFHAVGEDAIGLINQGVLALEMVAREEDLTSIFYPHPSLYEAWTESIEDIDSLAIHKG</sequence>
<reference evidence="12 13" key="1">
    <citation type="submission" date="2023-04" db="EMBL/GenBank/DDBJ databases">
        <title>Genome sequence of Halobacillus naozhouensis KACC 21980.</title>
        <authorList>
            <person name="Kim S."/>
            <person name="Heo J."/>
            <person name="Kwon S.-W."/>
        </authorList>
    </citation>
    <scope>NUCLEOTIDE SEQUENCE [LARGE SCALE GENOMIC DNA]</scope>
    <source>
        <strain evidence="12 13">KCTC 13234</strain>
    </source>
</reference>
<dbReference type="InterPro" id="IPR001100">
    <property type="entry name" value="Pyr_nuc-diS_OxRdtase"/>
</dbReference>
<accession>A0ABY8J1Z5</accession>
<dbReference type="Proteomes" id="UP001221597">
    <property type="component" value="Chromosome"/>
</dbReference>
<dbReference type="InterPro" id="IPR023753">
    <property type="entry name" value="FAD/NAD-binding_dom"/>
</dbReference>
<keyword evidence="5 9" id="KW-0560">Oxidoreductase</keyword>
<dbReference type="InterPro" id="IPR012999">
    <property type="entry name" value="Pyr_OxRdtase_I_AS"/>
</dbReference>
<dbReference type="SUPFAM" id="SSF55424">
    <property type="entry name" value="FAD/NAD-linked reductases, dimerisation (C-terminal) domain"/>
    <property type="match status" value="1"/>
</dbReference>
<protein>
    <submittedName>
        <fullName evidence="12">FAD-dependent oxidoreductase</fullName>
    </submittedName>
</protein>
<feature type="domain" description="FAD/NAD(P)-binding" evidence="11">
    <location>
        <begin position="10"/>
        <end position="331"/>
    </location>
</feature>
<dbReference type="InterPro" id="IPR004099">
    <property type="entry name" value="Pyr_nucl-diS_OxRdtase_dimer"/>
</dbReference>
<proteinExistence type="inferred from homology"/>
<evidence type="ECO:0000256" key="3">
    <source>
        <dbReference type="ARBA" id="ARBA00022630"/>
    </source>
</evidence>
<dbReference type="SUPFAM" id="SSF51905">
    <property type="entry name" value="FAD/NAD(P)-binding domain"/>
    <property type="match status" value="1"/>
</dbReference>
<dbReference type="PROSITE" id="PS00076">
    <property type="entry name" value="PYRIDINE_REDOX_1"/>
    <property type="match status" value="1"/>
</dbReference>
<evidence type="ECO:0000313" key="12">
    <source>
        <dbReference type="EMBL" id="WFT75429.1"/>
    </source>
</evidence>
<dbReference type="PANTHER" id="PTHR22912">
    <property type="entry name" value="DISULFIDE OXIDOREDUCTASE"/>
    <property type="match status" value="1"/>
</dbReference>
<keyword evidence="13" id="KW-1185">Reference proteome</keyword>
<dbReference type="EMBL" id="CP121671">
    <property type="protein sequence ID" value="WFT75429.1"/>
    <property type="molecule type" value="Genomic_DNA"/>
</dbReference>
<dbReference type="PIRSF" id="PIRSF000350">
    <property type="entry name" value="Mercury_reductase_MerA"/>
    <property type="match status" value="1"/>
</dbReference>